<proteinExistence type="inferred from homology"/>
<dbReference type="Gene3D" id="3.40.50.10420">
    <property type="entry name" value="NagB/RpiA/CoA transferase-like"/>
    <property type="match status" value="1"/>
</dbReference>
<dbReference type="InterPro" id="IPR002698">
    <property type="entry name" value="FTHF_cligase"/>
</dbReference>
<dbReference type="Proteomes" id="UP001175097">
    <property type="component" value="Unassembled WGS sequence"/>
</dbReference>
<keyword evidence="6" id="KW-1185">Reference proteome</keyword>
<keyword evidence="2 4" id="KW-0547">Nucleotide-binding</keyword>
<reference evidence="5" key="1">
    <citation type="submission" date="2023-03" db="EMBL/GenBank/DDBJ databases">
        <title>MT1 and MT2 Draft Genomes of Novel Species.</title>
        <authorList>
            <person name="Venkateswaran K."/>
        </authorList>
    </citation>
    <scope>NUCLEOTIDE SEQUENCE</scope>
    <source>
        <strain evidence="5">F6_3S_P_2</strain>
    </source>
</reference>
<keyword evidence="5" id="KW-0436">Ligase</keyword>
<dbReference type="PANTHER" id="PTHR23407">
    <property type="entry name" value="ATPASE INHIBITOR/5-FORMYLTETRAHYDROFOLATE CYCLO-LIGASE"/>
    <property type="match status" value="1"/>
</dbReference>
<dbReference type="PANTHER" id="PTHR23407:SF1">
    <property type="entry name" value="5-FORMYLTETRAHYDROFOLATE CYCLO-LIGASE"/>
    <property type="match status" value="1"/>
</dbReference>
<dbReference type="GO" id="GO:0030272">
    <property type="term" value="F:5-formyltetrahydrofolate cyclo-ligase activity"/>
    <property type="evidence" value="ECO:0007669"/>
    <property type="project" value="UniProtKB-EC"/>
</dbReference>
<sequence length="193" mass="21864">MGKLFKRKQLLAIMKNMNTKDYINKSSAIAEIFLDSEEYRNASTIGITISRFPEVDTISIIESAWKSGKNVAVPKCISATREMDFRLITSFDDLETVYMDLREPAIDKTEAIDKSSIDLLIVPGVVYSNEGYRIGFGGGYYDRYLVDYPGDRLSLAFEVQTAQSFMSESHDQPVDKIITESGVIQCRMIREKI</sequence>
<dbReference type="InterPro" id="IPR024185">
    <property type="entry name" value="FTHF_cligase-like_sf"/>
</dbReference>
<evidence type="ECO:0000256" key="4">
    <source>
        <dbReference type="RuleBase" id="RU361279"/>
    </source>
</evidence>
<keyword evidence="4" id="KW-0460">Magnesium</keyword>
<dbReference type="NCBIfam" id="TIGR02727">
    <property type="entry name" value="MTHFS_bact"/>
    <property type="match status" value="1"/>
</dbReference>
<dbReference type="Pfam" id="PF01812">
    <property type="entry name" value="5-FTHF_cyc-lig"/>
    <property type="match status" value="1"/>
</dbReference>
<dbReference type="RefSeq" id="WP_301245561.1">
    <property type="nucleotide sequence ID" value="NZ_JAROCC010000018.1"/>
</dbReference>
<keyword evidence="4" id="KW-0479">Metal-binding</keyword>
<comment type="caution">
    <text evidence="5">The sequence shown here is derived from an EMBL/GenBank/DDBJ whole genome shotgun (WGS) entry which is preliminary data.</text>
</comment>
<dbReference type="EMBL" id="JAROCC010000018">
    <property type="protein sequence ID" value="MDN4609036.1"/>
    <property type="molecule type" value="Genomic_DNA"/>
</dbReference>
<dbReference type="PIRSF" id="PIRSF006806">
    <property type="entry name" value="FTHF_cligase"/>
    <property type="match status" value="1"/>
</dbReference>
<protein>
    <recommendedName>
        <fullName evidence="4">5-formyltetrahydrofolate cyclo-ligase</fullName>
        <ecNumber evidence="4">6.3.3.2</ecNumber>
    </recommendedName>
</protein>
<dbReference type="SUPFAM" id="SSF100950">
    <property type="entry name" value="NagB/RpiA/CoA transferase-like"/>
    <property type="match status" value="1"/>
</dbReference>
<comment type="similarity">
    <text evidence="1 4">Belongs to the 5-formyltetrahydrofolate cyclo-ligase family.</text>
</comment>
<evidence type="ECO:0000256" key="2">
    <source>
        <dbReference type="ARBA" id="ARBA00022741"/>
    </source>
</evidence>
<dbReference type="EC" id="6.3.3.2" evidence="4"/>
<evidence type="ECO:0000256" key="3">
    <source>
        <dbReference type="ARBA" id="ARBA00022840"/>
    </source>
</evidence>
<name>A0ABT8JV36_9BACL</name>
<comment type="catalytic activity">
    <reaction evidence="4">
        <text>(6S)-5-formyl-5,6,7,8-tetrahydrofolate + ATP = (6R)-5,10-methenyltetrahydrofolate + ADP + phosphate</text>
        <dbReference type="Rhea" id="RHEA:10488"/>
        <dbReference type="ChEBI" id="CHEBI:30616"/>
        <dbReference type="ChEBI" id="CHEBI:43474"/>
        <dbReference type="ChEBI" id="CHEBI:57455"/>
        <dbReference type="ChEBI" id="CHEBI:57457"/>
        <dbReference type="ChEBI" id="CHEBI:456216"/>
        <dbReference type="EC" id="6.3.3.2"/>
    </reaction>
</comment>
<organism evidence="5 6">
    <name type="scientific">Sporosarcina highlanderae</name>
    <dbReference type="NCBI Taxonomy" id="3035916"/>
    <lineage>
        <taxon>Bacteria</taxon>
        <taxon>Bacillati</taxon>
        <taxon>Bacillota</taxon>
        <taxon>Bacilli</taxon>
        <taxon>Bacillales</taxon>
        <taxon>Caryophanaceae</taxon>
        <taxon>Sporosarcina</taxon>
    </lineage>
</organism>
<gene>
    <name evidence="5" type="ORF">P5G49_16360</name>
</gene>
<evidence type="ECO:0000256" key="1">
    <source>
        <dbReference type="ARBA" id="ARBA00010638"/>
    </source>
</evidence>
<keyword evidence="3 4" id="KW-0067">ATP-binding</keyword>
<accession>A0ABT8JV36</accession>
<comment type="cofactor">
    <cofactor evidence="4">
        <name>Mg(2+)</name>
        <dbReference type="ChEBI" id="CHEBI:18420"/>
    </cofactor>
</comment>
<evidence type="ECO:0000313" key="5">
    <source>
        <dbReference type="EMBL" id="MDN4609036.1"/>
    </source>
</evidence>
<evidence type="ECO:0000313" key="6">
    <source>
        <dbReference type="Proteomes" id="UP001175097"/>
    </source>
</evidence>
<dbReference type="InterPro" id="IPR037171">
    <property type="entry name" value="NagB/RpiA_transferase-like"/>
</dbReference>